<evidence type="ECO:0000313" key="12">
    <source>
        <dbReference type="Proteomes" id="UP001162483"/>
    </source>
</evidence>
<evidence type="ECO:0000256" key="4">
    <source>
        <dbReference type="ARBA" id="ARBA00022473"/>
    </source>
</evidence>
<keyword evidence="4" id="KW-0217">Developmental protein</keyword>
<evidence type="ECO:0000256" key="7">
    <source>
        <dbReference type="ARBA" id="ARBA00022902"/>
    </source>
</evidence>
<dbReference type="Pfam" id="PF01110">
    <property type="entry name" value="CNTF"/>
    <property type="match status" value="1"/>
</dbReference>
<comment type="similarity">
    <text evidence="2">Belongs to the CNTF family.</text>
</comment>
<comment type="caution">
    <text evidence="11">The sequence shown here is derived from an EMBL/GenBank/DDBJ whole genome shotgun (WGS) entry which is preliminary data.</text>
</comment>
<evidence type="ECO:0000256" key="6">
    <source>
        <dbReference type="ARBA" id="ARBA00022782"/>
    </source>
</evidence>
<keyword evidence="7" id="KW-0524">Neurogenesis</keyword>
<evidence type="ECO:0000256" key="8">
    <source>
        <dbReference type="ARBA" id="ARBA00023030"/>
    </source>
</evidence>
<dbReference type="InterPro" id="IPR009079">
    <property type="entry name" value="4_helix_cytokine-like_core"/>
</dbReference>
<comment type="subcellular location">
    <subcellularLocation>
        <location evidence="1">Cytoplasm</location>
    </subcellularLocation>
</comment>
<evidence type="ECO:0000256" key="3">
    <source>
        <dbReference type="ARBA" id="ARBA00015150"/>
    </source>
</evidence>
<keyword evidence="10" id="KW-0175">Coiled coil</keyword>
<keyword evidence="5" id="KW-0963">Cytoplasm</keyword>
<comment type="function">
    <text evidence="9">CNTF is a survival factor for various neuronal cell types. Seems to prevent the degeneration of motor axons after axotomy.</text>
</comment>
<sequence length="192" mass="22026">MDSEVALQDLCSRVIQQLRQIRADLVHLMEKYLEAHGFDSLPHFDLQGGSASMSSEGWMEMAMEERLLANITAYIKLERRLMQVIEEQAESLLHGERDLHGGLQNLLEQVTALRTQLEHLGTTMGLSMESDEGIDEVDRESGTMFERKVRGYHVLRELSMWAVRSVRDLRKLQREQEKLANKTETLTEGNGQ</sequence>
<proteinExistence type="inferred from homology"/>
<protein>
    <recommendedName>
        <fullName evidence="3">Ciliary neurotrophic factor</fullName>
    </recommendedName>
</protein>
<evidence type="ECO:0000256" key="5">
    <source>
        <dbReference type="ARBA" id="ARBA00022490"/>
    </source>
</evidence>
<dbReference type="PANTHER" id="PTHR15196">
    <property type="entry name" value="CILIARY NEUROTROPHIC FACTOR"/>
    <property type="match status" value="1"/>
</dbReference>
<evidence type="ECO:0000256" key="10">
    <source>
        <dbReference type="SAM" id="Coils"/>
    </source>
</evidence>
<reference evidence="11" key="1">
    <citation type="submission" date="2023-05" db="EMBL/GenBank/DDBJ databases">
        <authorList>
            <person name="Stuckert A."/>
        </authorList>
    </citation>
    <scope>NUCLEOTIDE SEQUENCE</scope>
</reference>
<feature type="coiled-coil region" evidence="10">
    <location>
        <begin position="162"/>
        <end position="189"/>
    </location>
</feature>
<dbReference type="InterPro" id="IPR000151">
    <property type="entry name" value="Ciliary_neurotrophic_fac_CNTF"/>
</dbReference>
<name>A0ABN9AJ52_9NEOB</name>
<gene>
    <name evidence="11" type="ORF">SPARVUS_LOCUS882446</name>
</gene>
<evidence type="ECO:0000256" key="9">
    <source>
        <dbReference type="ARBA" id="ARBA00025427"/>
    </source>
</evidence>
<keyword evidence="6" id="KW-0221">Differentiation</keyword>
<dbReference type="Proteomes" id="UP001162483">
    <property type="component" value="Unassembled WGS sequence"/>
</dbReference>
<dbReference type="SUPFAM" id="SSF47266">
    <property type="entry name" value="4-helical cytokines"/>
    <property type="match status" value="1"/>
</dbReference>
<evidence type="ECO:0000256" key="1">
    <source>
        <dbReference type="ARBA" id="ARBA00004496"/>
    </source>
</evidence>
<evidence type="ECO:0000313" key="11">
    <source>
        <dbReference type="EMBL" id="CAI9535618.1"/>
    </source>
</evidence>
<accession>A0ABN9AJ52</accession>
<keyword evidence="12" id="KW-1185">Reference proteome</keyword>
<organism evidence="11 12">
    <name type="scientific">Staurois parvus</name>
    <dbReference type="NCBI Taxonomy" id="386267"/>
    <lineage>
        <taxon>Eukaryota</taxon>
        <taxon>Metazoa</taxon>
        <taxon>Chordata</taxon>
        <taxon>Craniata</taxon>
        <taxon>Vertebrata</taxon>
        <taxon>Euteleostomi</taxon>
        <taxon>Amphibia</taxon>
        <taxon>Batrachia</taxon>
        <taxon>Anura</taxon>
        <taxon>Neobatrachia</taxon>
        <taxon>Ranoidea</taxon>
        <taxon>Ranidae</taxon>
        <taxon>Staurois</taxon>
    </lineage>
</organism>
<dbReference type="EMBL" id="CATNWA010000275">
    <property type="protein sequence ID" value="CAI9535618.1"/>
    <property type="molecule type" value="Genomic_DNA"/>
</dbReference>
<keyword evidence="8" id="KW-0339">Growth factor</keyword>
<evidence type="ECO:0000256" key="2">
    <source>
        <dbReference type="ARBA" id="ARBA00007988"/>
    </source>
</evidence>
<dbReference type="PANTHER" id="PTHR15196:SF0">
    <property type="entry name" value="CILIARY NEUROTROPHIC FACTOR"/>
    <property type="match status" value="1"/>
</dbReference>
<dbReference type="Gene3D" id="1.20.1250.10">
    <property type="match status" value="1"/>
</dbReference>